<dbReference type="PANTHER" id="PTHR10672:SF3">
    <property type="entry name" value="PROTEIN HU-LI TAI SHAO"/>
    <property type="match status" value="1"/>
</dbReference>
<dbReference type="GO" id="GO:0051015">
    <property type="term" value="F:actin filament binding"/>
    <property type="evidence" value="ECO:0007669"/>
    <property type="project" value="TreeGrafter"/>
</dbReference>
<evidence type="ECO:0000256" key="1">
    <source>
        <dbReference type="ARBA" id="ARBA00037961"/>
    </source>
</evidence>
<dbReference type="Proteomes" id="UP000218785">
    <property type="component" value="Chromosome"/>
</dbReference>
<dbReference type="InterPro" id="IPR001303">
    <property type="entry name" value="Aldolase_II/adducin_N"/>
</dbReference>
<dbReference type="PANTHER" id="PTHR10672">
    <property type="entry name" value="ADDUCIN"/>
    <property type="match status" value="1"/>
</dbReference>
<evidence type="ECO:0000259" key="2">
    <source>
        <dbReference type="SMART" id="SM01007"/>
    </source>
</evidence>
<dbReference type="RefSeq" id="WP_096573411.1">
    <property type="nucleotide sequence ID" value="NZ_CAWNJS010000001.1"/>
</dbReference>
<organism evidence="3 4">
    <name type="scientific">Tolypothrix tenuis PCC 7101</name>
    <dbReference type="NCBI Taxonomy" id="231146"/>
    <lineage>
        <taxon>Bacteria</taxon>
        <taxon>Bacillati</taxon>
        <taxon>Cyanobacteriota</taxon>
        <taxon>Cyanophyceae</taxon>
        <taxon>Nostocales</taxon>
        <taxon>Tolypothrichaceae</taxon>
        <taxon>Tolypothrix</taxon>
    </lineage>
</organism>
<dbReference type="NCBIfam" id="NF004855">
    <property type="entry name" value="PRK06208.1"/>
    <property type="match status" value="1"/>
</dbReference>
<dbReference type="InterPro" id="IPR036409">
    <property type="entry name" value="Aldolase_II/adducin_N_sf"/>
</dbReference>
<comment type="similarity">
    <text evidence="1">Belongs to the aldolase class II family.</text>
</comment>
<dbReference type="InterPro" id="IPR051017">
    <property type="entry name" value="Aldolase-II_Adducin_sf"/>
</dbReference>
<feature type="domain" description="Class II aldolase/adducin N-terminal" evidence="2">
    <location>
        <begin position="24"/>
        <end position="204"/>
    </location>
</feature>
<dbReference type="Pfam" id="PF00596">
    <property type="entry name" value="Aldolase_II"/>
    <property type="match status" value="1"/>
</dbReference>
<dbReference type="Gene3D" id="3.40.225.10">
    <property type="entry name" value="Class II aldolase/adducin N-terminal domain"/>
    <property type="match status" value="1"/>
</dbReference>
<dbReference type="AlphaFoldDB" id="A0A1Z4MRP7"/>
<dbReference type="FunFam" id="3.40.225.10:FF:000009">
    <property type="entry name" value="Class II aldolase/adducin N-terminal"/>
    <property type="match status" value="1"/>
</dbReference>
<dbReference type="GO" id="GO:0005856">
    <property type="term" value="C:cytoskeleton"/>
    <property type="evidence" value="ECO:0007669"/>
    <property type="project" value="TreeGrafter"/>
</dbReference>
<dbReference type="SUPFAM" id="SSF53639">
    <property type="entry name" value="AraD/HMP-PK domain-like"/>
    <property type="match status" value="1"/>
</dbReference>
<reference evidence="3 4" key="1">
    <citation type="submission" date="2017-06" db="EMBL/GenBank/DDBJ databases">
        <title>Genome sequencing of cyanobaciteial culture collection at National Institute for Environmental Studies (NIES).</title>
        <authorList>
            <person name="Hirose Y."/>
            <person name="Shimura Y."/>
            <person name="Fujisawa T."/>
            <person name="Nakamura Y."/>
            <person name="Kawachi M."/>
        </authorList>
    </citation>
    <scope>NUCLEOTIDE SEQUENCE [LARGE SCALE GENOMIC DNA]</scope>
    <source>
        <strain evidence="3 4">NIES-37</strain>
    </source>
</reference>
<dbReference type="SMART" id="SM01007">
    <property type="entry name" value="Aldolase_II"/>
    <property type="match status" value="1"/>
</dbReference>
<proteinExistence type="inferred from homology"/>
<protein>
    <submittedName>
        <fullName evidence="3">Class II aldolase/adducin family protein</fullName>
    </submittedName>
</protein>
<dbReference type="EMBL" id="AP018248">
    <property type="protein sequence ID" value="BAY96167.1"/>
    <property type="molecule type" value="Genomic_DNA"/>
</dbReference>
<evidence type="ECO:0000313" key="3">
    <source>
        <dbReference type="EMBL" id="BAY96167.1"/>
    </source>
</evidence>
<dbReference type="KEGG" id="ttq:NIES37_00940"/>
<name>A0A1Z4MRP7_9CYAN</name>
<sequence length="253" mass="28705">MPKLERPKPPVFERVEDERLHRKQRLAAAFRLFARLGFNEGTDGHLTARDPEFTDHFWVNPLGVEFCDVRVSNLVLVNHDGDVVKGDQAINREAIAIHSQIHAARPDAIATVYAHSIYGKAWSILGRPLDPLNENACAFYEHHSVFHDCTEVLFNACEYQRIVETLGNNKAIILRNHGMLTVGQSVDEAAWWFINLENSSQAQLLAEAAGKPHIIEHNTARLTRNHIGAPSNGWFCFQTLYNRIVRDQPDLLE</sequence>
<evidence type="ECO:0000313" key="4">
    <source>
        <dbReference type="Proteomes" id="UP000218785"/>
    </source>
</evidence>
<keyword evidence="4" id="KW-1185">Reference proteome</keyword>
<accession>A0A1Z4MRP7</accession>
<gene>
    <name evidence="3" type="ORF">NIES37_00940</name>
</gene>